<gene>
    <name evidence="3 5 6" type="ORF">SRAE_1000186700</name>
</gene>
<evidence type="ECO:0000256" key="1">
    <source>
        <dbReference type="PROSITE-ProRule" id="PRU00267"/>
    </source>
</evidence>
<dbReference type="SUPFAM" id="SSF47095">
    <property type="entry name" value="HMG-box"/>
    <property type="match status" value="2"/>
</dbReference>
<keyword evidence="1" id="KW-0238">DNA-binding</keyword>
<accession>A0A090L1N2</accession>
<proteinExistence type="predicted"/>
<dbReference type="Proteomes" id="UP000035682">
    <property type="component" value="Unplaced"/>
</dbReference>
<reference evidence="3" key="1">
    <citation type="submission" date="2014-09" db="EMBL/GenBank/DDBJ databases">
        <authorList>
            <person name="Aslett A.Martin."/>
        </authorList>
    </citation>
    <scope>NUCLEOTIDE SEQUENCE</scope>
    <source>
        <strain evidence="3">ED321 Heterogonic</strain>
    </source>
</reference>
<dbReference type="PROSITE" id="PS50118">
    <property type="entry name" value="HMG_BOX_2"/>
    <property type="match status" value="1"/>
</dbReference>
<reference evidence="5" key="3">
    <citation type="submission" date="2020-12" db="UniProtKB">
        <authorList>
            <consortium name="WormBaseParasite"/>
        </authorList>
    </citation>
    <scope>IDENTIFICATION</scope>
</reference>
<dbReference type="RefSeq" id="XP_024502808.1">
    <property type="nucleotide sequence ID" value="XM_024648875.1"/>
</dbReference>
<dbReference type="STRING" id="34506.A0A090L1N2"/>
<name>A0A090L1N2_STRRB</name>
<evidence type="ECO:0000313" key="4">
    <source>
        <dbReference type="Proteomes" id="UP000035682"/>
    </source>
</evidence>
<evidence type="ECO:0000313" key="5">
    <source>
        <dbReference type="WBParaSite" id="SRAE_1000186700.1"/>
    </source>
</evidence>
<dbReference type="SMART" id="SM00398">
    <property type="entry name" value="HMG"/>
    <property type="match status" value="2"/>
</dbReference>
<feature type="domain" description="HMG box" evidence="2">
    <location>
        <begin position="135"/>
        <end position="200"/>
    </location>
</feature>
<dbReference type="InterPro" id="IPR009071">
    <property type="entry name" value="HMG_box_dom"/>
</dbReference>
<feature type="DNA-binding region" description="HMG box" evidence="1">
    <location>
        <begin position="135"/>
        <end position="200"/>
    </location>
</feature>
<dbReference type="EMBL" id="LN609528">
    <property type="protein sequence ID" value="CEF63607.1"/>
    <property type="molecule type" value="Genomic_DNA"/>
</dbReference>
<dbReference type="AlphaFoldDB" id="A0A090L1N2"/>
<keyword evidence="1" id="KW-0539">Nucleus</keyword>
<evidence type="ECO:0000313" key="6">
    <source>
        <dbReference type="WormBase" id="SRAE_1000186700"/>
    </source>
</evidence>
<keyword evidence="4" id="KW-1185">Reference proteome</keyword>
<dbReference type="InterPro" id="IPR036910">
    <property type="entry name" value="HMG_box_dom_sf"/>
</dbReference>
<dbReference type="WBParaSite" id="SRAE_1000186700.1">
    <property type="protein sequence ID" value="SRAE_1000186700.1"/>
    <property type="gene ID" value="WBGene00258477"/>
</dbReference>
<dbReference type="GeneID" id="36375972"/>
<dbReference type="GO" id="GO:0003677">
    <property type="term" value="F:DNA binding"/>
    <property type="evidence" value="ECO:0007669"/>
    <property type="project" value="UniProtKB-UniRule"/>
</dbReference>
<dbReference type="WormBase" id="SRAE_1000186700">
    <property type="protein sequence ID" value="SRP03318"/>
    <property type="gene ID" value="WBGene00258477"/>
</dbReference>
<organism evidence="3">
    <name type="scientific">Strongyloides ratti</name>
    <name type="common">Parasitic roundworm</name>
    <dbReference type="NCBI Taxonomy" id="34506"/>
    <lineage>
        <taxon>Eukaryota</taxon>
        <taxon>Metazoa</taxon>
        <taxon>Ecdysozoa</taxon>
        <taxon>Nematoda</taxon>
        <taxon>Chromadorea</taxon>
        <taxon>Rhabditida</taxon>
        <taxon>Tylenchina</taxon>
        <taxon>Panagrolaimomorpha</taxon>
        <taxon>Strongyloidoidea</taxon>
        <taxon>Strongyloididae</taxon>
        <taxon>Strongyloides</taxon>
    </lineage>
</organism>
<dbReference type="Gene3D" id="1.10.30.10">
    <property type="entry name" value="High mobility group box domain"/>
    <property type="match status" value="2"/>
</dbReference>
<evidence type="ECO:0000259" key="2">
    <source>
        <dbReference type="PROSITE" id="PS50118"/>
    </source>
</evidence>
<protein>
    <submittedName>
        <fullName evidence="3 5">High mobility group box domain-containing protein</fullName>
    </submittedName>
</protein>
<reference evidence="4" key="2">
    <citation type="submission" date="2014-09" db="EMBL/GenBank/DDBJ databases">
        <authorList>
            <person name="Martin A.A."/>
        </authorList>
    </citation>
    <scope>NUCLEOTIDE SEQUENCE</scope>
    <source>
        <strain evidence="4">ED321</strain>
    </source>
</reference>
<dbReference type="OMA" id="NLTKQWK"/>
<dbReference type="CTD" id="36375972"/>
<dbReference type="GO" id="GO:0005634">
    <property type="term" value="C:nucleus"/>
    <property type="evidence" value="ECO:0007669"/>
    <property type="project" value="UniProtKB-UniRule"/>
</dbReference>
<evidence type="ECO:0000313" key="3">
    <source>
        <dbReference type="EMBL" id="CEF63607.1"/>
    </source>
</evidence>
<sequence length="208" mass="24565">MIVPFMLLRRSFTTTITCFRAEAVSKNARIPGYGNRSGFAVYISENIAKIEGSSTSKIKELSEKWKKESETVKEMFSKKASLLNEENKEKFESLSQVEKDKLIQEAHQKREKRKHRKLKAIKKEKRVEIVNAIGMDKPVNAFIQFVKEYYKNNPNEKVSPENTEKISLMWKNLPENERQERERQSKEAFDLWNKKKDEYLKKIDNNEI</sequence>